<accession>A0A814FIT0</accession>
<comment type="caution">
    <text evidence="2">The sequence shown here is derived from an EMBL/GenBank/DDBJ whole genome shotgun (WGS) entry which is preliminary data.</text>
</comment>
<evidence type="ECO:0000256" key="1">
    <source>
        <dbReference type="SAM" id="Coils"/>
    </source>
</evidence>
<proteinExistence type="predicted"/>
<dbReference type="EMBL" id="CAJNOR010000693">
    <property type="protein sequence ID" value="CAF0983417.1"/>
    <property type="molecule type" value="Genomic_DNA"/>
</dbReference>
<sequence>MADCYGCRRPLNCSWYVYVIDSPHFEATNCFDISSGYLCATTPDWVFSFCDSCWHRYTVALSSIIHKNQINALKQENYLLHQKLTTSEQNCAALEKKLSRLNTQNQSVDNTDITKLRQFIEQLPVLQMDVLQRLSNLCIEHFEGDHHEISSNCSSQCTTSFVEKLGSNINGILQTVQDTLTQRKQTRENILETLLSSCISEETIGATLKPLEIEIEQIQRNFQVWNTFASMFTTTSNQHPVLKLFLRQSGS</sequence>
<name>A0A814FIT0_ADIRI</name>
<keyword evidence="1" id="KW-0175">Coiled coil</keyword>
<dbReference type="Proteomes" id="UP000663828">
    <property type="component" value="Unassembled WGS sequence"/>
</dbReference>
<reference evidence="2" key="1">
    <citation type="submission" date="2021-02" db="EMBL/GenBank/DDBJ databases">
        <authorList>
            <person name="Nowell W R."/>
        </authorList>
    </citation>
    <scope>NUCLEOTIDE SEQUENCE</scope>
</reference>
<dbReference type="AlphaFoldDB" id="A0A814FIT0"/>
<gene>
    <name evidence="2" type="ORF">XAT740_LOCUS12305</name>
</gene>
<feature type="coiled-coil region" evidence="1">
    <location>
        <begin position="84"/>
        <end position="111"/>
    </location>
</feature>
<organism evidence="2 3">
    <name type="scientific">Adineta ricciae</name>
    <name type="common">Rotifer</name>
    <dbReference type="NCBI Taxonomy" id="249248"/>
    <lineage>
        <taxon>Eukaryota</taxon>
        <taxon>Metazoa</taxon>
        <taxon>Spiralia</taxon>
        <taxon>Gnathifera</taxon>
        <taxon>Rotifera</taxon>
        <taxon>Eurotatoria</taxon>
        <taxon>Bdelloidea</taxon>
        <taxon>Adinetida</taxon>
        <taxon>Adinetidae</taxon>
        <taxon>Adineta</taxon>
    </lineage>
</organism>
<evidence type="ECO:0000313" key="3">
    <source>
        <dbReference type="Proteomes" id="UP000663828"/>
    </source>
</evidence>
<keyword evidence="3" id="KW-1185">Reference proteome</keyword>
<protein>
    <submittedName>
        <fullName evidence="2">Uncharacterized protein</fullName>
    </submittedName>
</protein>
<evidence type="ECO:0000313" key="2">
    <source>
        <dbReference type="EMBL" id="CAF0983417.1"/>
    </source>
</evidence>